<proteinExistence type="predicted"/>
<name>A0A5E4MTL8_9HEMI</name>
<dbReference type="EMBL" id="CABPRJ010001427">
    <property type="protein sequence ID" value="VVC35626.1"/>
    <property type="molecule type" value="Genomic_DNA"/>
</dbReference>
<accession>A0A5E4MTL8</accession>
<dbReference type="OrthoDB" id="6627761at2759"/>
<gene>
    <name evidence="3" type="ORF">CINCED_3A004988</name>
</gene>
<sequence length="139" mass="15087">MRKTRASDLLVKLTRSKKAVIVADKLRSILVDKLGSQTGTVSSDDPIVASNKADVTVTRIWTLKSGQQVATVRAPEPTRCYRCYGYGHATKDCNDPDLHESCRRCGIAGHKETGCTDGGGKYVACDRTDLKGTQARISD</sequence>
<keyword evidence="4" id="KW-1185">Reference proteome</keyword>
<organism evidence="3 4">
    <name type="scientific">Cinara cedri</name>
    <dbReference type="NCBI Taxonomy" id="506608"/>
    <lineage>
        <taxon>Eukaryota</taxon>
        <taxon>Metazoa</taxon>
        <taxon>Ecdysozoa</taxon>
        <taxon>Arthropoda</taxon>
        <taxon>Hexapoda</taxon>
        <taxon>Insecta</taxon>
        <taxon>Pterygota</taxon>
        <taxon>Neoptera</taxon>
        <taxon>Paraneoptera</taxon>
        <taxon>Hemiptera</taxon>
        <taxon>Sternorrhyncha</taxon>
        <taxon>Aphidomorpha</taxon>
        <taxon>Aphidoidea</taxon>
        <taxon>Aphididae</taxon>
        <taxon>Lachninae</taxon>
        <taxon>Cinara</taxon>
    </lineage>
</organism>
<feature type="domain" description="CCHC-type" evidence="2">
    <location>
        <begin position="79"/>
        <end position="93"/>
    </location>
</feature>
<keyword evidence="1" id="KW-0863">Zinc-finger</keyword>
<evidence type="ECO:0000313" key="4">
    <source>
        <dbReference type="Proteomes" id="UP000325440"/>
    </source>
</evidence>
<dbReference type="InterPro" id="IPR036875">
    <property type="entry name" value="Znf_CCHC_sf"/>
</dbReference>
<keyword evidence="1" id="KW-0862">Zinc</keyword>
<dbReference type="PROSITE" id="PS50158">
    <property type="entry name" value="ZF_CCHC"/>
    <property type="match status" value="1"/>
</dbReference>
<dbReference type="SUPFAM" id="SSF57756">
    <property type="entry name" value="Retrovirus zinc finger-like domains"/>
    <property type="match status" value="1"/>
</dbReference>
<dbReference type="Gene3D" id="4.10.60.10">
    <property type="entry name" value="Zinc finger, CCHC-type"/>
    <property type="match status" value="1"/>
</dbReference>
<evidence type="ECO:0000313" key="3">
    <source>
        <dbReference type="EMBL" id="VVC35626.1"/>
    </source>
</evidence>
<evidence type="ECO:0000259" key="2">
    <source>
        <dbReference type="PROSITE" id="PS50158"/>
    </source>
</evidence>
<dbReference type="InterPro" id="IPR001878">
    <property type="entry name" value="Znf_CCHC"/>
</dbReference>
<protein>
    <submittedName>
        <fullName evidence="3">Zinc finger, CCHC-type</fullName>
    </submittedName>
</protein>
<evidence type="ECO:0000256" key="1">
    <source>
        <dbReference type="PROSITE-ProRule" id="PRU00047"/>
    </source>
</evidence>
<dbReference type="GO" id="GO:0008270">
    <property type="term" value="F:zinc ion binding"/>
    <property type="evidence" value="ECO:0007669"/>
    <property type="project" value="UniProtKB-KW"/>
</dbReference>
<dbReference type="GO" id="GO:0003676">
    <property type="term" value="F:nucleic acid binding"/>
    <property type="evidence" value="ECO:0007669"/>
    <property type="project" value="InterPro"/>
</dbReference>
<reference evidence="3 4" key="1">
    <citation type="submission" date="2019-08" db="EMBL/GenBank/DDBJ databases">
        <authorList>
            <person name="Alioto T."/>
            <person name="Alioto T."/>
            <person name="Gomez Garrido J."/>
        </authorList>
    </citation>
    <scope>NUCLEOTIDE SEQUENCE [LARGE SCALE GENOMIC DNA]</scope>
</reference>
<dbReference type="AlphaFoldDB" id="A0A5E4MTL8"/>
<dbReference type="Proteomes" id="UP000325440">
    <property type="component" value="Unassembled WGS sequence"/>
</dbReference>
<keyword evidence="1" id="KW-0479">Metal-binding</keyword>